<evidence type="ECO:0000259" key="1">
    <source>
        <dbReference type="Pfam" id="PF12697"/>
    </source>
</evidence>
<dbReference type="InterPro" id="IPR000073">
    <property type="entry name" value="AB_hydrolase_1"/>
</dbReference>
<reference evidence="2" key="1">
    <citation type="submission" date="2022-07" db="EMBL/GenBank/DDBJ databases">
        <title>Genome Sequence of Leucocoprinus birnbaumii.</title>
        <authorList>
            <person name="Buettner E."/>
        </authorList>
    </citation>
    <scope>NUCLEOTIDE SEQUENCE</scope>
    <source>
        <strain evidence="2">VT141</strain>
    </source>
</reference>
<protein>
    <recommendedName>
        <fullName evidence="1">AB hydrolase-1 domain-containing protein</fullName>
    </recommendedName>
</protein>
<dbReference type="InterPro" id="IPR029058">
    <property type="entry name" value="AB_hydrolase_fold"/>
</dbReference>
<evidence type="ECO:0000313" key="2">
    <source>
        <dbReference type="EMBL" id="KAJ3562386.1"/>
    </source>
</evidence>
<dbReference type="Pfam" id="PF12697">
    <property type="entry name" value="Abhydrolase_6"/>
    <property type="match status" value="1"/>
</dbReference>
<dbReference type="Gene3D" id="3.40.50.1820">
    <property type="entry name" value="alpha/beta hydrolase"/>
    <property type="match status" value="1"/>
</dbReference>
<name>A0AAD5VK39_9AGAR</name>
<comment type="caution">
    <text evidence="2">The sequence shown here is derived from an EMBL/GenBank/DDBJ whole genome shotgun (WGS) entry which is preliminary data.</text>
</comment>
<dbReference type="EMBL" id="JANIEX010000875">
    <property type="protein sequence ID" value="KAJ3562386.1"/>
    <property type="molecule type" value="Genomic_DNA"/>
</dbReference>
<evidence type="ECO:0000313" key="3">
    <source>
        <dbReference type="Proteomes" id="UP001213000"/>
    </source>
</evidence>
<dbReference type="SUPFAM" id="SSF53474">
    <property type="entry name" value="alpha/beta-Hydrolases"/>
    <property type="match status" value="1"/>
</dbReference>
<sequence>MSFSSSTAHLQDGNLIWYTDSGPVKDPSTYTSVVLIHGHAFNGQSRDIDVFEPLHEFAAKHRLRLFAINRRHFAGSSAYSDAELDDLRNGEPAFVDRLTVLLGHLVEYFIRKYDLPKPNAERTAGGVMVLGWSLGCATAMTFLSNGKLFNAEQYELLRGYVRKLVLYDPGLVAFGFEGPAGSKPYAMHGNSLEEYYEKFKLNVGLYFDHPIDWDGDSAKLKSEPSSEISTTASWSSELWEKIYQPQSAADSDWPLVIGPIQKVLRQVTERALFDQACIAENFPDLDVFHIVCWKSPAFAPLTYHRMKSLYAEKGASGNLTRSISFRVVKDVNHFWHWEMPQDFLQCLADASQGK</sequence>
<gene>
    <name evidence="2" type="ORF">NP233_g9603</name>
</gene>
<feature type="domain" description="AB hydrolase-1" evidence="1">
    <location>
        <begin position="33"/>
        <end position="343"/>
    </location>
</feature>
<proteinExistence type="predicted"/>
<organism evidence="2 3">
    <name type="scientific">Leucocoprinus birnbaumii</name>
    <dbReference type="NCBI Taxonomy" id="56174"/>
    <lineage>
        <taxon>Eukaryota</taxon>
        <taxon>Fungi</taxon>
        <taxon>Dikarya</taxon>
        <taxon>Basidiomycota</taxon>
        <taxon>Agaricomycotina</taxon>
        <taxon>Agaricomycetes</taxon>
        <taxon>Agaricomycetidae</taxon>
        <taxon>Agaricales</taxon>
        <taxon>Agaricineae</taxon>
        <taxon>Agaricaceae</taxon>
        <taxon>Leucocoprinus</taxon>
    </lineage>
</organism>
<accession>A0AAD5VK39</accession>
<keyword evidence="3" id="KW-1185">Reference proteome</keyword>
<dbReference type="Proteomes" id="UP001213000">
    <property type="component" value="Unassembled WGS sequence"/>
</dbReference>
<dbReference type="AlphaFoldDB" id="A0AAD5VK39"/>